<proteinExistence type="predicted"/>
<evidence type="ECO:0000313" key="1">
    <source>
        <dbReference type="EMBL" id="GAH98113.1"/>
    </source>
</evidence>
<sequence>MIGQVQKPLEEILEYLEGKKKIVIVGCGGCATIFHTGAGANRS</sequence>
<dbReference type="EMBL" id="BARV01002967">
    <property type="protein sequence ID" value="GAH98113.1"/>
    <property type="molecule type" value="Genomic_DNA"/>
</dbReference>
<gene>
    <name evidence="1" type="ORF">S06H3_07346</name>
</gene>
<name>X1LVG0_9ZZZZ</name>
<reference evidence="1" key="1">
    <citation type="journal article" date="2014" name="Front. Microbiol.">
        <title>High frequency of phylogenetically diverse reductive dehalogenase-homologous genes in deep subseafloor sedimentary metagenomes.</title>
        <authorList>
            <person name="Kawai M."/>
            <person name="Futagami T."/>
            <person name="Toyoda A."/>
            <person name="Takaki Y."/>
            <person name="Nishi S."/>
            <person name="Hori S."/>
            <person name="Arai W."/>
            <person name="Tsubouchi T."/>
            <person name="Morono Y."/>
            <person name="Uchiyama I."/>
            <person name="Ito T."/>
            <person name="Fujiyama A."/>
            <person name="Inagaki F."/>
            <person name="Takami H."/>
        </authorList>
    </citation>
    <scope>NUCLEOTIDE SEQUENCE</scope>
    <source>
        <strain evidence="1">Expedition CK06-06</strain>
    </source>
</reference>
<comment type="caution">
    <text evidence="1">The sequence shown here is derived from an EMBL/GenBank/DDBJ whole genome shotgun (WGS) entry which is preliminary data.</text>
</comment>
<organism evidence="1">
    <name type="scientific">marine sediment metagenome</name>
    <dbReference type="NCBI Taxonomy" id="412755"/>
    <lineage>
        <taxon>unclassified sequences</taxon>
        <taxon>metagenomes</taxon>
        <taxon>ecological metagenomes</taxon>
    </lineage>
</organism>
<dbReference type="AlphaFoldDB" id="X1LVG0"/>
<protein>
    <submittedName>
        <fullName evidence="1">Uncharacterized protein</fullName>
    </submittedName>
</protein>
<accession>X1LVG0</accession>